<evidence type="ECO:0000259" key="1">
    <source>
        <dbReference type="Pfam" id="PF01494"/>
    </source>
</evidence>
<dbReference type="PRINTS" id="PR00420">
    <property type="entry name" value="RNGMNOXGNASE"/>
</dbReference>
<gene>
    <name evidence="2" type="ORF">KSF_089900</name>
</gene>
<evidence type="ECO:0000313" key="2">
    <source>
        <dbReference type="EMBL" id="GHO98942.1"/>
    </source>
</evidence>
<feature type="domain" description="FAD-binding" evidence="1">
    <location>
        <begin position="15"/>
        <end position="356"/>
    </location>
</feature>
<comment type="caution">
    <text evidence="2">The sequence shown here is derived from an EMBL/GenBank/DDBJ whole genome shotgun (WGS) entry which is preliminary data.</text>
</comment>
<accession>A0A8J3N954</accession>
<evidence type="ECO:0000313" key="3">
    <source>
        <dbReference type="Proteomes" id="UP000597444"/>
    </source>
</evidence>
<name>A0A8J3N954_9CHLR</name>
<dbReference type="Proteomes" id="UP000597444">
    <property type="component" value="Unassembled WGS sequence"/>
</dbReference>
<dbReference type="Gene3D" id="3.50.50.60">
    <property type="entry name" value="FAD/NAD(P)-binding domain"/>
    <property type="match status" value="1"/>
</dbReference>
<protein>
    <recommendedName>
        <fullName evidence="1">FAD-binding domain-containing protein</fullName>
    </recommendedName>
</protein>
<dbReference type="GO" id="GO:0071949">
    <property type="term" value="F:FAD binding"/>
    <property type="evidence" value="ECO:0007669"/>
    <property type="project" value="InterPro"/>
</dbReference>
<dbReference type="RefSeq" id="WP_220209610.1">
    <property type="nucleotide sequence ID" value="NZ_BNJK01000002.1"/>
</dbReference>
<dbReference type="InterPro" id="IPR002938">
    <property type="entry name" value="FAD-bd"/>
</dbReference>
<reference evidence="2" key="1">
    <citation type="submission" date="2020-10" db="EMBL/GenBank/DDBJ databases">
        <title>Taxonomic study of unclassified bacteria belonging to the class Ktedonobacteria.</title>
        <authorList>
            <person name="Yabe S."/>
            <person name="Wang C.M."/>
            <person name="Zheng Y."/>
            <person name="Sakai Y."/>
            <person name="Cavaletti L."/>
            <person name="Monciardini P."/>
            <person name="Donadio S."/>
        </authorList>
    </citation>
    <scope>NUCLEOTIDE SEQUENCE</scope>
    <source>
        <strain evidence="2">ID150040</strain>
    </source>
</reference>
<proteinExistence type="predicted"/>
<dbReference type="Pfam" id="PF01494">
    <property type="entry name" value="FAD_binding_3"/>
    <property type="match status" value="1"/>
</dbReference>
<dbReference type="PANTHER" id="PTHR43422">
    <property type="entry name" value="THIAMINE THIAZOLE SYNTHASE"/>
    <property type="match status" value="1"/>
</dbReference>
<keyword evidence="3" id="KW-1185">Reference proteome</keyword>
<organism evidence="2 3">
    <name type="scientific">Reticulibacter mediterranei</name>
    <dbReference type="NCBI Taxonomy" id="2778369"/>
    <lineage>
        <taxon>Bacteria</taxon>
        <taxon>Bacillati</taxon>
        <taxon>Chloroflexota</taxon>
        <taxon>Ktedonobacteria</taxon>
        <taxon>Ktedonobacterales</taxon>
        <taxon>Reticulibacteraceae</taxon>
        <taxon>Reticulibacter</taxon>
    </lineage>
</organism>
<dbReference type="AlphaFoldDB" id="A0A8J3N954"/>
<dbReference type="PANTHER" id="PTHR43422:SF3">
    <property type="entry name" value="THIAMINE THIAZOLE SYNTHASE"/>
    <property type="match status" value="1"/>
</dbReference>
<dbReference type="InterPro" id="IPR036188">
    <property type="entry name" value="FAD/NAD-bd_sf"/>
</dbReference>
<dbReference type="SUPFAM" id="SSF51905">
    <property type="entry name" value="FAD/NAD(P)-binding domain"/>
    <property type="match status" value="1"/>
</dbReference>
<dbReference type="EMBL" id="BNJK01000002">
    <property type="protein sequence ID" value="GHO98942.1"/>
    <property type="molecule type" value="Genomic_DNA"/>
</dbReference>
<sequence length="510" mass="56844">MVKNDLRSEQDQRKQAIVIGAGIAGLLAARVLSEHYGRVLIVERDVFPSHFEVRAGTPQAFHVHRILPRGKMILEHLFPGYRQELLAEGAYEVQHKLATLVKNSQMLQLHPPEQDSSCSRSALEWEIRQRVQMLPRVEFLTNQEVVGLHFSPEKASISGVKLRQRGQVDQITTVRSDLVIDASGRTSKLKQWLQEMGYTLPDEEYVRAHIGYSTRYYKASPELVDQVGTILVDEKADERIPGICVLPIENHTLCVTVYALDGNYPSIDVDEFEQTLKHPHFLSTNIAINLQNAEPLTPPRGYRVPQCIRYHYEQMSSWPAGILPLGDALCHFDPIYGQGMTVAAIEAETLGTALKEQANRPEADFELAVLKKMQDAIAPAWWLSAISDMRGPGVIYEGPGKPQGVKLLHQYIDSYYGYALEHPVAEAQSITSPLPTIAKFFLMNGLILPPAAIFNAPTLALLLEAEAAFGGQQLLHQRVQEYGISPAEILDQVVPQFLFTFVAPAGSNEG</sequence>